<dbReference type="RefSeq" id="WP_096110181.1">
    <property type="nucleotide sequence ID" value="NZ_NVYO01000001.1"/>
</dbReference>
<organism evidence="1 2">
    <name type="scientific">Levilactobacillus brevis</name>
    <name type="common">Lactobacillus brevis</name>
    <dbReference type="NCBI Taxonomy" id="1580"/>
    <lineage>
        <taxon>Bacteria</taxon>
        <taxon>Bacillati</taxon>
        <taxon>Bacillota</taxon>
        <taxon>Bacilli</taxon>
        <taxon>Lactobacillales</taxon>
        <taxon>Lactobacillaceae</taxon>
        <taxon>Levilactobacillus</taxon>
    </lineage>
</organism>
<dbReference type="EMBL" id="NVYO01000001">
    <property type="protein sequence ID" value="PBQ24113.1"/>
    <property type="molecule type" value="Genomic_DNA"/>
</dbReference>
<dbReference type="Proteomes" id="UP000217918">
    <property type="component" value="Unassembled WGS sequence"/>
</dbReference>
<protein>
    <submittedName>
        <fullName evidence="1">Uncharacterized protein</fullName>
    </submittedName>
</protein>
<dbReference type="AlphaFoldDB" id="A0A2A3TV38"/>
<evidence type="ECO:0000313" key="2">
    <source>
        <dbReference type="Proteomes" id="UP000217918"/>
    </source>
</evidence>
<comment type="caution">
    <text evidence="1">The sequence shown here is derived from an EMBL/GenBank/DDBJ whole genome shotgun (WGS) entry which is preliminary data.</text>
</comment>
<proteinExistence type="predicted"/>
<sequence length="87" mass="10425">MDEFVKGLATLFRQAYELGVEEGRKQPVVETKMLKRKDLPEKFGIKVDAFDEYYRDKGFPYYQEGSQRKYYAPAVHLWLLNHQKYNN</sequence>
<evidence type="ECO:0000313" key="1">
    <source>
        <dbReference type="EMBL" id="PBQ24113.1"/>
    </source>
</evidence>
<accession>A0A2A3TV38</accession>
<gene>
    <name evidence="1" type="ORF">CNR29_08790</name>
</gene>
<reference evidence="1 2" key="1">
    <citation type="submission" date="2017-09" db="EMBL/GenBank/DDBJ databases">
        <title>Genome sequence of Lactobacillus brevis D7.</title>
        <authorList>
            <person name="Kwon M.-S."/>
            <person name="Lim S.K."/>
            <person name="Choi H.-J."/>
        </authorList>
    </citation>
    <scope>NUCLEOTIDE SEQUENCE [LARGE SCALE GENOMIC DNA]</scope>
    <source>
        <strain evidence="1 2">D7</strain>
    </source>
</reference>
<name>A0A2A3TV38_LEVBR</name>